<reference evidence="4 5" key="1">
    <citation type="submission" date="2020-05" db="EMBL/GenBank/DDBJ databases">
        <title>Genome Sequencing of Type Strains.</title>
        <authorList>
            <person name="Lemaire J.F."/>
            <person name="Inderbitzin P."/>
            <person name="Gregorio O.A."/>
            <person name="Collins S.B."/>
            <person name="Wespe N."/>
            <person name="Knight-Connoni V."/>
        </authorList>
    </citation>
    <scope>NUCLEOTIDE SEQUENCE [LARGE SCALE GENOMIC DNA]</scope>
    <source>
        <strain evidence="4 5">DSM 100049</strain>
    </source>
</reference>
<feature type="transmembrane region" description="Helical" evidence="3">
    <location>
        <begin position="85"/>
        <end position="104"/>
    </location>
</feature>
<comment type="caution">
    <text evidence="4">The sequence shown here is derived from an EMBL/GenBank/DDBJ whole genome shotgun (WGS) entry which is preliminary data.</text>
</comment>
<proteinExistence type="inferred from homology"/>
<organism evidence="4 5">
    <name type="scientific">Sphingomonas zeae</name>
    <dbReference type="NCBI Taxonomy" id="1646122"/>
    <lineage>
        <taxon>Bacteria</taxon>
        <taxon>Pseudomonadati</taxon>
        <taxon>Pseudomonadota</taxon>
        <taxon>Alphaproteobacteria</taxon>
        <taxon>Sphingomonadales</taxon>
        <taxon>Sphingomonadaceae</taxon>
        <taxon>Sphingomonas</taxon>
    </lineage>
</organism>
<evidence type="ECO:0000256" key="3">
    <source>
        <dbReference type="SAM" id="Phobius"/>
    </source>
</evidence>
<name>A0A7Y6EHW7_9SPHN</name>
<keyword evidence="3" id="KW-0472">Membrane</keyword>
<evidence type="ECO:0008006" key="6">
    <source>
        <dbReference type="Google" id="ProtNLM"/>
    </source>
</evidence>
<dbReference type="EMBL" id="JABMCH010000064">
    <property type="protein sequence ID" value="NUU47736.1"/>
    <property type="molecule type" value="Genomic_DNA"/>
</dbReference>
<sequence length="442" mass="45589">MTTEPDSVPTRSHSLAVQLGYCVGNIGKSVVWSSFESIMLFYLVSIAGFGPLMAGALLALSLCWDAIFDLSVARLTDKRGGAKGLAKLVLVGAPLCGTCFWLIFVLPAPMAVAAAIIACRIGYSLCDVGHNTMLIRVARAPGDAARVSGLRLVCSASGVALLALVSGSSLSLTDPAAQRQSLANGAMAGGMLYVATLFIALLATRSLAPPNRTAVGGPSLRPIVRFTRDPSFRRLLSLAAIQAALVPLFQRALPFYGQAVRADASWAGPALLTITLAQSAALPGWMAISRRYPPRRIAMASHGLAIVAMLGLTIWPDGACGRAMLVLLGGALGGMNLAIWALLTETVHRCGSMGGEATPVGLFLAGLKTSAAMGNLLFAGVVAAGSCWDSEAFLPLSATIIPTLGSVTALGLLIGWRDSAPPQGRGEGQSGRQLKQAVSPAA</sequence>
<feature type="transmembrane region" description="Helical" evidence="3">
    <location>
        <begin position="297"/>
        <end position="315"/>
    </location>
</feature>
<evidence type="ECO:0000313" key="4">
    <source>
        <dbReference type="EMBL" id="NUU47736.1"/>
    </source>
</evidence>
<feature type="region of interest" description="Disordered" evidence="2">
    <location>
        <begin position="421"/>
        <end position="442"/>
    </location>
</feature>
<dbReference type="GO" id="GO:0008643">
    <property type="term" value="P:carbohydrate transport"/>
    <property type="evidence" value="ECO:0007669"/>
    <property type="project" value="InterPro"/>
</dbReference>
<evidence type="ECO:0000256" key="1">
    <source>
        <dbReference type="ARBA" id="ARBA00009617"/>
    </source>
</evidence>
<keyword evidence="5" id="KW-1185">Reference proteome</keyword>
<dbReference type="PANTHER" id="PTHR11328">
    <property type="entry name" value="MAJOR FACILITATOR SUPERFAMILY DOMAIN-CONTAINING PROTEIN"/>
    <property type="match status" value="1"/>
</dbReference>
<feature type="transmembrane region" description="Helical" evidence="3">
    <location>
        <begin position="39"/>
        <end position="64"/>
    </location>
</feature>
<comment type="similarity">
    <text evidence="1">Belongs to the sodium:galactoside symporter (TC 2.A.2) family.</text>
</comment>
<dbReference type="InterPro" id="IPR039672">
    <property type="entry name" value="MFS_2"/>
</dbReference>
<dbReference type="GO" id="GO:0005886">
    <property type="term" value="C:plasma membrane"/>
    <property type="evidence" value="ECO:0007669"/>
    <property type="project" value="TreeGrafter"/>
</dbReference>
<keyword evidence="3" id="KW-0812">Transmembrane</keyword>
<evidence type="ECO:0000256" key="2">
    <source>
        <dbReference type="SAM" id="MobiDB-lite"/>
    </source>
</evidence>
<feature type="transmembrane region" description="Helical" evidence="3">
    <location>
        <begin position="149"/>
        <end position="170"/>
    </location>
</feature>
<dbReference type="Gene3D" id="1.20.1250.20">
    <property type="entry name" value="MFS general substrate transporter like domains"/>
    <property type="match status" value="1"/>
</dbReference>
<feature type="transmembrane region" description="Helical" evidence="3">
    <location>
        <begin position="182"/>
        <end position="203"/>
    </location>
</feature>
<dbReference type="Proteomes" id="UP000536441">
    <property type="component" value="Unassembled WGS sequence"/>
</dbReference>
<dbReference type="AlphaFoldDB" id="A0A7Y6EHW7"/>
<gene>
    <name evidence="4" type="ORF">HP438_12200</name>
</gene>
<dbReference type="InterPro" id="IPR036259">
    <property type="entry name" value="MFS_trans_sf"/>
</dbReference>
<feature type="transmembrane region" description="Helical" evidence="3">
    <location>
        <begin position="265"/>
        <end position="285"/>
    </location>
</feature>
<feature type="transmembrane region" description="Helical" evidence="3">
    <location>
        <begin position="235"/>
        <end position="253"/>
    </location>
</feature>
<dbReference type="SUPFAM" id="SSF103473">
    <property type="entry name" value="MFS general substrate transporter"/>
    <property type="match status" value="1"/>
</dbReference>
<dbReference type="PANTHER" id="PTHR11328:SF24">
    <property type="entry name" value="MAJOR FACILITATOR SUPERFAMILY (MFS) PROFILE DOMAIN-CONTAINING PROTEIN"/>
    <property type="match status" value="1"/>
</dbReference>
<evidence type="ECO:0000313" key="5">
    <source>
        <dbReference type="Proteomes" id="UP000536441"/>
    </source>
</evidence>
<accession>A0A7Y6EHW7</accession>
<dbReference type="GO" id="GO:0015293">
    <property type="term" value="F:symporter activity"/>
    <property type="evidence" value="ECO:0007669"/>
    <property type="project" value="InterPro"/>
</dbReference>
<dbReference type="Pfam" id="PF13347">
    <property type="entry name" value="MFS_2"/>
    <property type="match status" value="1"/>
</dbReference>
<feature type="transmembrane region" description="Helical" evidence="3">
    <location>
        <begin position="392"/>
        <end position="416"/>
    </location>
</feature>
<feature type="transmembrane region" description="Helical" evidence="3">
    <location>
        <begin position="363"/>
        <end position="386"/>
    </location>
</feature>
<protein>
    <recommendedName>
        <fullName evidence="6">MFS transporter</fullName>
    </recommendedName>
</protein>
<feature type="transmembrane region" description="Helical" evidence="3">
    <location>
        <begin position="321"/>
        <end position="343"/>
    </location>
</feature>
<keyword evidence="3" id="KW-1133">Transmembrane helix</keyword>
<dbReference type="RefSeq" id="WP_175312304.1">
    <property type="nucleotide sequence ID" value="NZ_CBCRYR010000032.1"/>
</dbReference>
<feature type="transmembrane region" description="Helical" evidence="3">
    <location>
        <begin position="110"/>
        <end position="128"/>
    </location>
</feature>